<evidence type="ECO:0000256" key="8">
    <source>
        <dbReference type="ARBA" id="ARBA00039103"/>
    </source>
</evidence>
<evidence type="ECO:0000313" key="13">
    <source>
        <dbReference type="Proteomes" id="UP000234849"/>
    </source>
</evidence>
<evidence type="ECO:0000256" key="1">
    <source>
        <dbReference type="ARBA" id="ARBA00004141"/>
    </source>
</evidence>
<dbReference type="Gene3D" id="2.70.150.10">
    <property type="entry name" value="Calcium-transporting ATPase, cytoplasmic transduction domain A"/>
    <property type="match status" value="1"/>
</dbReference>
<dbReference type="Pfam" id="PF00702">
    <property type="entry name" value="Hydrolase"/>
    <property type="match status" value="1"/>
</dbReference>
<evidence type="ECO:0000256" key="3">
    <source>
        <dbReference type="ARBA" id="ARBA00022539"/>
    </source>
</evidence>
<keyword evidence="10" id="KW-0547">Nucleotide-binding</keyword>
<dbReference type="NCBIfam" id="TIGR01494">
    <property type="entry name" value="ATPase_P-type"/>
    <property type="match status" value="1"/>
</dbReference>
<dbReference type="RefSeq" id="WP_101879040.1">
    <property type="nucleotide sequence ID" value="NZ_NIHM01000001.1"/>
</dbReference>
<evidence type="ECO:0000256" key="9">
    <source>
        <dbReference type="ARBA" id="ARBA00049338"/>
    </source>
</evidence>
<evidence type="ECO:0000313" key="12">
    <source>
        <dbReference type="EMBL" id="PLT58350.1"/>
    </source>
</evidence>
<keyword evidence="10" id="KW-0479">Metal-binding</keyword>
<dbReference type="InterPro" id="IPR018303">
    <property type="entry name" value="ATPase_P-typ_P_site"/>
</dbReference>
<dbReference type="GO" id="GO:0046872">
    <property type="term" value="F:metal ion binding"/>
    <property type="evidence" value="ECO:0007669"/>
    <property type="project" value="UniProtKB-KW"/>
</dbReference>
<dbReference type="InterPro" id="IPR023299">
    <property type="entry name" value="ATPase_P-typ_cyto_dom_N"/>
</dbReference>
<dbReference type="GO" id="GO:0005524">
    <property type="term" value="F:ATP binding"/>
    <property type="evidence" value="ECO:0007669"/>
    <property type="project" value="UniProtKB-UniRule"/>
</dbReference>
<dbReference type="Gene3D" id="3.40.1110.10">
    <property type="entry name" value="Calcium-transporting ATPase, cytoplasmic domain N"/>
    <property type="match status" value="1"/>
</dbReference>
<keyword evidence="6" id="KW-1133">Transmembrane helix</keyword>
<evidence type="ECO:0000256" key="2">
    <source>
        <dbReference type="ARBA" id="ARBA00006024"/>
    </source>
</evidence>
<dbReference type="SFLD" id="SFLDF00027">
    <property type="entry name" value="p-type_atpase"/>
    <property type="match status" value="1"/>
</dbReference>
<dbReference type="AlphaFoldDB" id="A0A2N5NNB2"/>
<dbReference type="InterPro" id="IPR051014">
    <property type="entry name" value="Cation_Transport_ATPase_IB"/>
</dbReference>
<dbReference type="InterPro" id="IPR008250">
    <property type="entry name" value="ATPase_P-typ_transduc_dom_A_sf"/>
</dbReference>
<accession>A0A2N5NNB2</accession>
<evidence type="ECO:0000259" key="11">
    <source>
        <dbReference type="Pfam" id="PF00122"/>
    </source>
</evidence>
<dbReference type="SUPFAM" id="SSF56784">
    <property type="entry name" value="HAD-like"/>
    <property type="match status" value="1"/>
</dbReference>
<dbReference type="PRINTS" id="PR00120">
    <property type="entry name" value="HATPASE"/>
</dbReference>
<dbReference type="InterPro" id="IPR059000">
    <property type="entry name" value="ATPase_P-type_domA"/>
</dbReference>
<dbReference type="InterPro" id="IPR044492">
    <property type="entry name" value="P_typ_ATPase_HD_dom"/>
</dbReference>
<dbReference type="GO" id="GO:0008551">
    <property type="term" value="F:P-type cadmium transporter activity"/>
    <property type="evidence" value="ECO:0007669"/>
    <property type="project" value="UniProtKB-EC"/>
</dbReference>
<name>A0A2N5NNB2_MEDGN</name>
<dbReference type="SFLD" id="SFLDS00003">
    <property type="entry name" value="Haloacid_Dehalogenase"/>
    <property type="match status" value="1"/>
</dbReference>
<evidence type="ECO:0000256" key="7">
    <source>
        <dbReference type="ARBA" id="ARBA00023136"/>
    </source>
</evidence>
<dbReference type="EC" id="7.2.2.21" evidence="8"/>
<dbReference type="Gene3D" id="3.40.50.1000">
    <property type="entry name" value="HAD superfamily/HAD-like"/>
    <property type="match status" value="1"/>
</dbReference>
<dbReference type="Proteomes" id="UP000234849">
    <property type="component" value="Unassembled WGS sequence"/>
</dbReference>
<keyword evidence="3" id="KW-0104">Cadmium</keyword>
<sequence>MKFIIKHEIPGRIRVHMVQPKMTFEEADILLYYLVNLENVTKAKVYERTQDAVIYYEKDRREIIKALQKFGYDRVTVPEGLTEHSGRQMNAEYQEKLLMKVVMRFGGKLLIPAPVRAVWTGVRSLKYLQQGIASLKKGRLEVAALDATAIGVSILRRDMNTASSIMFMLGIGELLEEWTHKKSVGDLARDMSLNVGKVWLLREEQEILVPAKQIEPEDLVVVRMGNVIPFDGVVSGGEAMVNQASMTGEAVPVKKTAESYVYAGTVVEEGELIICVKAVSRATRFEKIVTMIEESEKLKSNLESHAEHLADQLVPYTLAGTILTWLLTRNVTKALAVLMVDFSCALKLAIPISVLSAIREAGAHNITVKGGKYMEAAANATTIVFDKTGTLTEARPTVRKVVSFCEQSEDELLRMAACLEEHFPHSMAKAVVEAARKRGLEHEEMHSKVNYIVAHGISTTIEGKRVVIGSHHFVFEDEKCSVREPWIRKFETLPEECSLLYLAIEHELAAVVCIEDPLRKEAADVVRALKATGLEKVVMMTGDSEKTAASVARRVGVDAYYSEVLPEDKAKFVEQERASGRTVIMIGDGINDSPALSAANVGIAIRDGAQIAQEIADITISAENLWEIVMLRRLSEALMRRIQKNYRSIVGINATLILLGVTGILQPTTSALLHNMSTLTISLTNMKNLLDEN</sequence>
<evidence type="ECO:0000256" key="6">
    <source>
        <dbReference type="ARBA" id="ARBA00022989"/>
    </source>
</evidence>
<dbReference type="EMBL" id="NIHM01000001">
    <property type="protein sequence ID" value="PLT58350.1"/>
    <property type="molecule type" value="Genomic_DNA"/>
</dbReference>
<organism evidence="12 13">
    <name type="scientific">Mediterraneibacter gnavus</name>
    <name type="common">Ruminococcus gnavus</name>
    <dbReference type="NCBI Taxonomy" id="33038"/>
    <lineage>
        <taxon>Bacteria</taxon>
        <taxon>Bacillati</taxon>
        <taxon>Bacillota</taxon>
        <taxon>Clostridia</taxon>
        <taxon>Lachnospirales</taxon>
        <taxon>Lachnospiraceae</taxon>
        <taxon>Mediterraneibacter</taxon>
    </lineage>
</organism>
<dbReference type="InterPro" id="IPR027256">
    <property type="entry name" value="P-typ_ATPase_IB"/>
</dbReference>
<keyword evidence="10" id="KW-0067">ATP-binding</keyword>
<dbReference type="PANTHER" id="PTHR48085:SF5">
    <property type="entry name" value="CADMIUM_ZINC-TRANSPORTING ATPASE HMA4-RELATED"/>
    <property type="match status" value="1"/>
</dbReference>
<dbReference type="SFLD" id="SFLDG00002">
    <property type="entry name" value="C1.7:_P-type_atpase_like"/>
    <property type="match status" value="1"/>
</dbReference>
<dbReference type="InterPro" id="IPR023214">
    <property type="entry name" value="HAD_sf"/>
</dbReference>
<dbReference type="InterPro" id="IPR001757">
    <property type="entry name" value="P_typ_ATPase"/>
</dbReference>
<comment type="similarity">
    <text evidence="2 10">Belongs to the cation transport ATPase (P-type) (TC 3.A.3) family. Type IB subfamily.</text>
</comment>
<dbReference type="Pfam" id="PF00122">
    <property type="entry name" value="E1-E2_ATPase"/>
    <property type="match status" value="1"/>
</dbReference>
<keyword evidence="7" id="KW-0472">Membrane</keyword>
<reference evidence="12 13" key="1">
    <citation type="journal article" date="2017" name="Genome Med.">
        <title>A novel Ruminococcus gnavus clade enriched in inflammatory bowel disease patients.</title>
        <authorList>
            <person name="Hall A.B."/>
            <person name="Yassour M."/>
            <person name="Sauk J."/>
            <person name="Garner A."/>
            <person name="Jiang X."/>
            <person name="Arthur T."/>
            <person name="Lagoudas G.K."/>
            <person name="Vatanen T."/>
            <person name="Fornelos N."/>
            <person name="Wilson R."/>
            <person name="Bertha M."/>
            <person name="Cohen M."/>
            <person name="Garber J."/>
            <person name="Khalili H."/>
            <person name="Gevers D."/>
            <person name="Ananthakrishnan A.N."/>
            <person name="Kugathasan S."/>
            <person name="Lander E.S."/>
            <person name="Blainey P."/>
            <person name="Vlamakis H."/>
            <person name="Xavier R.J."/>
            <person name="Huttenhower C."/>
        </authorList>
    </citation>
    <scope>NUCLEOTIDE SEQUENCE [LARGE SCALE GENOMIC DNA]</scope>
    <source>
        <strain evidence="12 13">RJX1118</strain>
    </source>
</reference>
<dbReference type="PROSITE" id="PS00154">
    <property type="entry name" value="ATPASE_E1_E2"/>
    <property type="match status" value="1"/>
</dbReference>
<dbReference type="GO" id="GO:0016887">
    <property type="term" value="F:ATP hydrolysis activity"/>
    <property type="evidence" value="ECO:0007669"/>
    <property type="project" value="InterPro"/>
</dbReference>
<comment type="caution">
    <text evidence="12">The sequence shown here is derived from an EMBL/GenBank/DDBJ whole genome shotgun (WGS) entry which is preliminary data.</text>
</comment>
<gene>
    <name evidence="12" type="ORF">CDL18_01905</name>
</gene>
<dbReference type="PRINTS" id="PR00119">
    <property type="entry name" value="CATATPASE"/>
</dbReference>
<evidence type="ECO:0000256" key="5">
    <source>
        <dbReference type="ARBA" id="ARBA00022967"/>
    </source>
</evidence>
<keyword evidence="4" id="KW-0812">Transmembrane</keyword>
<dbReference type="SUPFAM" id="SSF81653">
    <property type="entry name" value="Calcium ATPase, transduction domain A"/>
    <property type="match status" value="1"/>
</dbReference>
<feature type="domain" description="P-type ATPase A" evidence="11">
    <location>
        <begin position="195"/>
        <end position="293"/>
    </location>
</feature>
<comment type="catalytic activity">
    <reaction evidence="9">
        <text>Cd(2+)(in) + ATP + H2O = Cd(2+)(out) + ADP + phosphate + H(+)</text>
        <dbReference type="Rhea" id="RHEA:12132"/>
        <dbReference type="ChEBI" id="CHEBI:15377"/>
        <dbReference type="ChEBI" id="CHEBI:15378"/>
        <dbReference type="ChEBI" id="CHEBI:30616"/>
        <dbReference type="ChEBI" id="CHEBI:43474"/>
        <dbReference type="ChEBI" id="CHEBI:48775"/>
        <dbReference type="ChEBI" id="CHEBI:456216"/>
        <dbReference type="EC" id="7.2.2.21"/>
    </reaction>
</comment>
<dbReference type="PANTHER" id="PTHR48085">
    <property type="entry name" value="CADMIUM/ZINC-TRANSPORTING ATPASE HMA2-RELATED"/>
    <property type="match status" value="1"/>
</dbReference>
<dbReference type="InterPro" id="IPR036412">
    <property type="entry name" value="HAD-like_sf"/>
</dbReference>
<keyword evidence="5" id="KW-1278">Translocase</keyword>
<dbReference type="GO" id="GO:0005886">
    <property type="term" value="C:plasma membrane"/>
    <property type="evidence" value="ECO:0007669"/>
    <property type="project" value="UniProtKB-SubCell"/>
</dbReference>
<evidence type="ECO:0000256" key="10">
    <source>
        <dbReference type="RuleBase" id="RU362081"/>
    </source>
</evidence>
<dbReference type="NCBIfam" id="TIGR01525">
    <property type="entry name" value="ATPase-IB_hvy"/>
    <property type="match status" value="1"/>
</dbReference>
<keyword evidence="10" id="KW-1003">Cell membrane</keyword>
<comment type="subcellular location">
    <subcellularLocation>
        <location evidence="10">Cell membrane</location>
    </subcellularLocation>
    <subcellularLocation>
        <location evidence="1">Membrane</location>
        <topology evidence="1">Multi-pass membrane protein</topology>
    </subcellularLocation>
</comment>
<protein>
    <recommendedName>
        <fullName evidence="8">Cd(2+)-exporting ATPase</fullName>
        <ecNumber evidence="8">7.2.2.21</ecNumber>
    </recommendedName>
</protein>
<proteinExistence type="inferred from homology"/>
<evidence type="ECO:0000256" key="4">
    <source>
        <dbReference type="ARBA" id="ARBA00022692"/>
    </source>
</evidence>